<evidence type="ECO:0000313" key="1">
    <source>
        <dbReference type="EMBL" id="GAN33913.1"/>
    </source>
</evidence>
<keyword evidence="2" id="KW-1185">Reference proteome</keyword>
<sequence>MFLRAKSRMKDGKTHRYWSVVENRRVSGGGRALKYGIPEWLKIPPLVRLKVHNARRVKVPFRENAFCPVTDRNCDTVRCGGEQREVKS</sequence>
<accession>A0ABQ0JZ41</accession>
<reference evidence="2" key="1">
    <citation type="journal article" date="2015" name="Genome Announc.">
        <title>Draft Genome Sequence of an Anaerobic Ammonium-Oxidizing Bacterium, "Candidatus Brocadia sinica".</title>
        <authorList>
            <person name="Oshiki M."/>
            <person name="Shinyako-Hata K."/>
            <person name="Satoh H."/>
            <person name="Okabe S."/>
        </authorList>
    </citation>
    <scope>NUCLEOTIDE SEQUENCE [LARGE SCALE GENOMIC DNA]</scope>
    <source>
        <strain evidence="2">JPN1</strain>
    </source>
</reference>
<comment type="caution">
    <text evidence="1">The sequence shown here is derived from an EMBL/GenBank/DDBJ whole genome shotgun (WGS) entry which is preliminary data.</text>
</comment>
<proteinExistence type="predicted"/>
<name>A0ABQ0JZ41_9BACT</name>
<dbReference type="EMBL" id="BAFN01000001">
    <property type="protein sequence ID" value="GAN33913.1"/>
    <property type="molecule type" value="Genomic_DNA"/>
</dbReference>
<dbReference type="Proteomes" id="UP000032309">
    <property type="component" value="Unassembled WGS sequence"/>
</dbReference>
<organism evidence="1 2">
    <name type="scientific">Candidatus Brocadia sinica JPN1</name>
    <dbReference type="NCBI Taxonomy" id="1197129"/>
    <lineage>
        <taxon>Bacteria</taxon>
        <taxon>Pseudomonadati</taxon>
        <taxon>Planctomycetota</taxon>
        <taxon>Candidatus Brocadiia</taxon>
        <taxon>Candidatus Brocadiales</taxon>
        <taxon>Candidatus Brocadiaceae</taxon>
        <taxon>Candidatus Brocadia</taxon>
    </lineage>
</organism>
<gene>
    <name evidence="1" type="ORF">BROSI_A2448</name>
</gene>
<evidence type="ECO:0000313" key="2">
    <source>
        <dbReference type="Proteomes" id="UP000032309"/>
    </source>
</evidence>
<protein>
    <submittedName>
        <fullName evidence="1">Uncharacterized protein</fullName>
    </submittedName>
</protein>
<dbReference type="RefSeq" id="WP_052563978.1">
    <property type="nucleotide sequence ID" value="NZ_BAFN01000001.1"/>
</dbReference>